<evidence type="ECO:0000313" key="3">
    <source>
        <dbReference type="Proteomes" id="UP000198775"/>
    </source>
</evidence>
<organism evidence="2 3">
    <name type="scientific">Halorientalis persicus</name>
    <dbReference type="NCBI Taxonomy" id="1367881"/>
    <lineage>
        <taxon>Archaea</taxon>
        <taxon>Methanobacteriati</taxon>
        <taxon>Methanobacteriota</taxon>
        <taxon>Stenosarchaea group</taxon>
        <taxon>Halobacteria</taxon>
        <taxon>Halobacteriales</taxon>
        <taxon>Haloarculaceae</taxon>
        <taxon>Halorientalis</taxon>
    </lineage>
</organism>
<feature type="compositionally biased region" description="Basic and acidic residues" evidence="1">
    <location>
        <begin position="120"/>
        <end position="148"/>
    </location>
</feature>
<gene>
    <name evidence="2" type="ORF">SAMN05216388_102440</name>
</gene>
<feature type="region of interest" description="Disordered" evidence="1">
    <location>
        <begin position="90"/>
        <end position="148"/>
    </location>
</feature>
<evidence type="ECO:0000256" key="1">
    <source>
        <dbReference type="SAM" id="MobiDB-lite"/>
    </source>
</evidence>
<keyword evidence="3" id="KW-1185">Reference proteome</keyword>
<reference evidence="3" key="1">
    <citation type="submission" date="2016-10" db="EMBL/GenBank/DDBJ databases">
        <authorList>
            <person name="Varghese N."/>
            <person name="Submissions S."/>
        </authorList>
    </citation>
    <scope>NUCLEOTIDE SEQUENCE [LARGE SCALE GENOMIC DNA]</scope>
    <source>
        <strain evidence="3">IBRC-M 10043</strain>
    </source>
</reference>
<name>A0A1H8TXL6_9EURY</name>
<dbReference type="RefSeq" id="WP_092663157.1">
    <property type="nucleotide sequence ID" value="NZ_FOCX01000024.1"/>
</dbReference>
<sequence length="148" mass="16988">MSSESNSEIAPDNWWLQRRTDDDHFVFAYEFSKSVLCHVQQPSDWLVRIDRADGTILFSQHDLRSRAAAFDLAKSVMELCTMLHREVVTERSQARKPMYVGPRPTEAASGSNQGAGRGPDTARRPSDSRPRQRPERQRGMGHWEGEFR</sequence>
<accession>A0A1H8TXL6</accession>
<dbReference type="OrthoDB" id="220806at2157"/>
<proteinExistence type="predicted"/>
<dbReference type="Proteomes" id="UP000198775">
    <property type="component" value="Unassembled WGS sequence"/>
</dbReference>
<dbReference type="AlphaFoldDB" id="A0A1H8TXL6"/>
<dbReference type="EMBL" id="FOCX01000024">
    <property type="protein sequence ID" value="SEO95283.1"/>
    <property type="molecule type" value="Genomic_DNA"/>
</dbReference>
<protein>
    <submittedName>
        <fullName evidence="2">Uncharacterized protein</fullName>
    </submittedName>
</protein>
<evidence type="ECO:0000313" key="2">
    <source>
        <dbReference type="EMBL" id="SEO95283.1"/>
    </source>
</evidence>